<dbReference type="EMBL" id="JASBNA010000053">
    <property type="protein sequence ID" value="KAK7680050.1"/>
    <property type="molecule type" value="Genomic_DNA"/>
</dbReference>
<keyword evidence="3" id="KW-1185">Reference proteome</keyword>
<gene>
    <name evidence="2" type="ORF">QCA50_016996</name>
</gene>
<feature type="region of interest" description="Disordered" evidence="1">
    <location>
        <begin position="204"/>
        <end position="268"/>
    </location>
</feature>
<dbReference type="AlphaFoldDB" id="A0AAW0FTM4"/>
<accession>A0AAW0FTM4</accession>
<evidence type="ECO:0000313" key="3">
    <source>
        <dbReference type="Proteomes" id="UP001385951"/>
    </source>
</evidence>
<reference evidence="2 3" key="1">
    <citation type="submission" date="2022-09" db="EMBL/GenBank/DDBJ databases">
        <authorList>
            <person name="Palmer J.M."/>
        </authorList>
    </citation>
    <scope>NUCLEOTIDE SEQUENCE [LARGE SCALE GENOMIC DNA]</scope>
    <source>
        <strain evidence="2 3">DSM 7382</strain>
    </source>
</reference>
<evidence type="ECO:0000256" key="1">
    <source>
        <dbReference type="SAM" id="MobiDB-lite"/>
    </source>
</evidence>
<sequence length="268" mass="30728">MSGATHVEEQWLISAQGATVYGIEAQGPGEWAMWTYCSCLREAIFGFPEGATVEEYDEWINGLYAEWEEVTRTFDPAEEMQGIPVIITRFISLYDEYKTTHEPFDLLSVFFYQYACTEDPTIIVDDLKVPASEEGNLINNYEWMDSTVEKWALRRYRAGKKTIQWDEIDYKGRMTPLRFNKMVEQGDGYTIWDIGGIECQQKLPIIGDPPDDEERMGGSQIADTQSCERSGDEMEVDEEGPEPTGGQKGKVEDSRGDPEMEPRYDLRR</sequence>
<evidence type="ECO:0000313" key="2">
    <source>
        <dbReference type="EMBL" id="KAK7680050.1"/>
    </source>
</evidence>
<comment type="caution">
    <text evidence="2">The sequence shown here is derived from an EMBL/GenBank/DDBJ whole genome shotgun (WGS) entry which is preliminary data.</text>
</comment>
<feature type="compositionally biased region" description="Basic and acidic residues" evidence="1">
    <location>
        <begin position="249"/>
        <end position="268"/>
    </location>
</feature>
<protein>
    <submittedName>
        <fullName evidence="2">Uncharacterized protein</fullName>
    </submittedName>
</protein>
<organism evidence="2 3">
    <name type="scientific">Cerrena zonata</name>
    <dbReference type="NCBI Taxonomy" id="2478898"/>
    <lineage>
        <taxon>Eukaryota</taxon>
        <taxon>Fungi</taxon>
        <taxon>Dikarya</taxon>
        <taxon>Basidiomycota</taxon>
        <taxon>Agaricomycotina</taxon>
        <taxon>Agaricomycetes</taxon>
        <taxon>Polyporales</taxon>
        <taxon>Cerrenaceae</taxon>
        <taxon>Cerrena</taxon>
    </lineage>
</organism>
<proteinExistence type="predicted"/>
<name>A0AAW0FTM4_9APHY</name>
<dbReference type="Proteomes" id="UP001385951">
    <property type="component" value="Unassembled WGS sequence"/>
</dbReference>